<reference evidence="5" key="1">
    <citation type="submission" date="2021-01" db="EMBL/GenBank/DDBJ databases">
        <title>Description of Breznakiella homolactica.</title>
        <authorList>
            <person name="Song Y."/>
            <person name="Brune A."/>
        </authorList>
    </citation>
    <scope>NUCLEOTIDE SEQUENCE</scope>
    <source>
        <strain evidence="5">RmG30</strain>
    </source>
</reference>
<dbReference type="InterPro" id="IPR006059">
    <property type="entry name" value="SBP"/>
</dbReference>
<dbReference type="RefSeq" id="WP_215625738.1">
    <property type="nucleotide sequence ID" value="NZ_CP067089.2"/>
</dbReference>
<dbReference type="GO" id="GO:1901982">
    <property type="term" value="F:maltose binding"/>
    <property type="evidence" value="ECO:0007669"/>
    <property type="project" value="TreeGrafter"/>
</dbReference>
<dbReference type="PANTHER" id="PTHR30061">
    <property type="entry name" value="MALTOSE-BINDING PERIPLASMIC PROTEIN"/>
    <property type="match status" value="1"/>
</dbReference>
<dbReference type="AlphaFoldDB" id="A0A7T8B9G7"/>
<keyword evidence="3 4" id="KW-0732">Signal</keyword>
<evidence type="ECO:0000313" key="6">
    <source>
        <dbReference type="Proteomes" id="UP000595917"/>
    </source>
</evidence>
<feature type="signal peptide" evidence="4">
    <location>
        <begin position="1"/>
        <end position="28"/>
    </location>
</feature>
<evidence type="ECO:0000256" key="2">
    <source>
        <dbReference type="ARBA" id="ARBA00022448"/>
    </source>
</evidence>
<dbReference type="GO" id="GO:0055052">
    <property type="term" value="C:ATP-binding cassette (ABC) transporter complex, substrate-binding subunit-containing"/>
    <property type="evidence" value="ECO:0007669"/>
    <property type="project" value="TreeGrafter"/>
</dbReference>
<evidence type="ECO:0000256" key="1">
    <source>
        <dbReference type="ARBA" id="ARBA00008520"/>
    </source>
</evidence>
<dbReference type="GO" id="GO:0042956">
    <property type="term" value="P:maltodextrin transmembrane transport"/>
    <property type="evidence" value="ECO:0007669"/>
    <property type="project" value="TreeGrafter"/>
</dbReference>
<dbReference type="GO" id="GO:0015768">
    <property type="term" value="P:maltose transport"/>
    <property type="evidence" value="ECO:0007669"/>
    <property type="project" value="TreeGrafter"/>
</dbReference>
<keyword evidence="6" id="KW-1185">Reference proteome</keyword>
<evidence type="ECO:0000256" key="3">
    <source>
        <dbReference type="ARBA" id="ARBA00022729"/>
    </source>
</evidence>
<protein>
    <submittedName>
        <fullName evidence="5">Extracellular solute-binding protein</fullName>
    </submittedName>
</protein>
<evidence type="ECO:0000256" key="4">
    <source>
        <dbReference type="SAM" id="SignalP"/>
    </source>
</evidence>
<feature type="chain" id="PRO_5030744272" evidence="4">
    <location>
        <begin position="29"/>
        <end position="431"/>
    </location>
</feature>
<name>A0A7T8B9G7_9SPIR</name>
<dbReference type="Gene3D" id="3.40.190.10">
    <property type="entry name" value="Periplasmic binding protein-like II"/>
    <property type="match status" value="1"/>
</dbReference>
<dbReference type="SUPFAM" id="SSF53850">
    <property type="entry name" value="Periplasmic binding protein-like II"/>
    <property type="match status" value="1"/>
</dbReference>
<dbReference type="KEGG" id="bhc:JFL75_16055"/>
<dbReference type="Proteomes" id="UP000595917">
    <property type="component" value="Chromosome"/>
</dbReference>
<proteinExistence type="inferred from homology"/>
<keyword evidence="2" id="KW-0813">Transport</keyword>
<organism evidence="5 6">
    <name type="scientific">Breznakiella homolactica</name>
    <dbReference type="NCBI Taxonomy" id="2798577"/>
    <lineage>
        <taxon>Bacteria</taxon>
        <taxon>Pseudomonadati</taxon>
        <taxon>Spirochaetota</taxon>
        <taxon>Spirochaetia</taxon>
        <taxon>Spirochaetales</taxon>
        <taxon>Breznakiellaceae</taxon>
        <taxon>Breznakiella</taxon>
    </lineage>
</organism>
<comment type="similarity">
    <text evidence="1">Belongs to the bacterial solute-binding protein 1 family.</text>
</comment>
<accession>A0A7T8B9G7</accession>
<dbReference type="EMBL" id="CP067089">
    <property type="protein sequence ID" value="QQO08432.1"/>
    <property type="molecule type" value="Genomic_DNA"/>
</dbReference>
<dbReference type="PANTHER" id="PTHR30061:SF50">
    <property type="entry name" value="MALTOSE_MALTODEXTRIN-BINDING PERIPLASMIC PROTEIN"/>
    <property type="match status" value="1"/>
</dbReference>
<dbReference type="Pfam" id="PF01547">
    <property type="entry name" value="SBP_bac_1"/>
    <property type="match status" value="1"/>
</dbReference>
<gene>
    <name evidence="5" type="ORF">JFL75_16055</name>
</gene>
<sequence length="431" mass="48101">MNKKISTLMILFLLLPLAVVFSGGEKDAAPKGPVKLVYMTEWEQMTEFNNYFVEKGKEFAALYPNECSGVEVITVPYSGYEAKFLSSFHSNTQVCDFFKGMPHIWAGLYNFADPMPKALADRLNRELVSYLEPIGMYEGVRYGYPVEAGNFQQLYINEDMFREAGLDPAKPPRTFDELLEYAKKLVKYDASGNVTVAGFALRYSGEGQGVADKNLTILHAFGGKMFDPDRKVATGVVNSPESIQGLDWIKKCLDEKVTSLEIGVPETAFGQGRAAMILRESWVSGWLDLNAPDINYRIYPAPAQKVAIGGGNLFPWANMVYSNSPNKELAWKFLDFLLTSENDLEQSKRQGLLPVMAAGYESDYVKNRIDYQSVSEVIKRGPGPAYDYYIPEMNQLASIFGSAIQEVMYGRATSKSALDNAARSMDQVLKN</sequence>
<evidence type="ECO:0000313" key="5">
    <source>
        <dbReference type="EMBL" id="QQO08432.1"/>
    </source>
</evidence>